<comment type="caution">
    <text evidence="1">The sequence shown here is derived from an EMBL/GenBank/DDBJ whole genome shotgun (WGS) entry which is preliminary data.</text>
</comment>
<gene>
    <name evidence="1" type="ORF">ISP14_16230</name>
</gene>
<dbReference type="EMBL" id="JADIKL010000011">
    <property type="protein sequence ID" value="MFK2932332.1"/>
    <property type="molecule type" value="Genomic_DNA"/>
</dbReference>
<dbReference type="Gene3D" id="3.40.50.300">
    <property type="entry name" value="P-loop containing nucleotide triphosphate hydrolases"/>
    <property type="match status" value="1"/>
</dbReference>
<keyword evidence="2" id="KW-1185">Reference proteome</keyword>
<dbReference type="SUPFAM" id="SSF52540">
    <property type="entry name" value="P-loop containing nucleoside triphosphate hydrolases"/>
    <property type="match status" value="1"/>
</dbReference>
<organism evidence="1 2">
    <name type="scientific">Dyella agri</name>
    <dbReference type="NCBI Taxonomy" id="1926869"/>
    <lineage>
        <taxon>Bacteria</taxon>
        <taxon>Pseudomonadati</taxon>
        <taxon>Pseudomonadota</taxon>
        <taxon>Gammaproteobacteria</taxon>
        <taxon>Lysobacterales</taxon>
        <taxon>Rhodanobacteraceae</taxon>
        <taxon>Dyella</taxon>
    </lineage>
</organism>
<dbReference type="InterPro" id="IPR050625">
    <property type="entry name" value="ParA/MinD_ATPase"/>
</dbReference>
<dbReference type="RefSeq" id="WP_404541810.1">
    <property type="nucleotide sequence ID" value="NZ_JADIKL010000011.1"/>
</dbReference>
<evidence type="ECO:0000313" key="1">
    <source>
        <dbReference type="EMBL" id="MFK2932332.1"/>
    </source>
</evidence>
<dbReference type="PANTHER" id="PTHR43384:SF13">
    <property type="entry name" value="SLR0110 PROTEIN"/>
    <property type="match status" value="1"/>
</dbReference>
<dbReference type="Gene3D" id="3.40.50.2300">
    <property type="match status" value="1"/>
</dbReference>
<name>A0ABW8KJM3_9GAMM</name>
<protein>
    <submittedName>
        <fullName evidence="1">Fimbrial protein</fullName>
    </submittedName>
</protein>
<dbReference type="PANTHER" id="PTHR43384">
    <property type="entry name" value="SEPTUM SITE-DETERMINING PROTEIN MIND HOMOLOG, CHLOROPLASTIC-RELATED"/>
    <property type="match status" value="1"/>
</dbReference>
<evidence type="ECO:0000313" key="2">
    <source>
        <dbReference type="Proteomes" id="UP001620397"/>
    </source>
</evidence>
<sequence>MKLRFCSPDPYRAEQLAARLKQLAMVRWENLPAALVAMPSSLTDGQHVILLDFAPDAVADSAELARRLLTRSPELPLVGVGSTEGAEAAGVLAALRAGVLDFIDPNMPDEEIRSLLARMREAAAQGRLRAPVQAPAPVARGRIVLLLGVRPGIGTSTLAAHLGVSAMGGNEPDTQRQVLLLELGRPAGDAALYLGVEGEFQYSDALRGAHRIDATLIRTALGRHTSQLAVLSQRSDLAEPPRSEDDSGTLMERLRNHFELLLCDLGGLPLPQVPLPLLQLADEIWLVADQSIGSMVSLDAALRELGQRGLRDERLSLVINRYDREGGMEPEQVARRFGLPLLAVLPERSRVLRASANQGLLLQQIAPRDSYLRAMRPLLERLQPATAATAQAPRPRWLARLGGFRWKNQ</sequence>
<accession>A0ABW8KJM3</accession>
<dbReference type="InterPro" id="IPR027417">
    <property type="entry name" value="P-loop_NTPase"/>
</dbReference>
<proteinExistence type="predicted"/>
<dbReference type="Proteomes" id="UP001620397">
    <property type="component" value="Unassembled WGS sequence"/>
</dbReference>
<reference evidence="1 2" key="1">
    <citation type="submission" date="2020-10" db="EMBL/GenBank/DDBJ databases">
        <title>Phylogeny of dyella-like bacteria.</title>
        <authorList>
            <person name="Fu J."/>
        </authorList>
    </citation>
    <scope>NUCLEOTIDE SEQUENCE [LARGE SCALE GENOMIC DNA]</scope>
    <source>
        <strain evidence="1 2">DKC-1</strain>
    </source>
</reference>